<reference evidence="10" key="1">
    <citation type="journal article" date="2013" name="Funct. Integr. Genomics">
        <title>Genes encoding the production of extracellular polysaccharide bioflocculant are clustered on a 30-kb DNA segment in Bacillus licheniformis.</title>
        <authorList>
            <person name="Yan S."/>
            <person name="Wang N."/>
            <person name="Chen Z."/>
            <person name="Wang Y."/>
            <person name="He N."/>
            <person name="Peng Y."/>
            <person name="Li Q."/>
            <person name="Deng X."/>
        </authorList>
    </citation>
    <scope>NUCLEOTIDE SEQUENCE</scope>
    <source>
        <strain evidence="10">CGMCC 2876</strain>
    </source>
</reference>
<dbReference type="InterPro" id="IPR000576">
    <property type="entry name" value="LacY/RafB_perm_fam"/>
</dbReference>
<dbReference type="CDD" id="cd06172">
    <property type="entry name" value="MFS_LacY"/>
    <property type="match status" value="1"/>
</dbReference>
<evidence type="ECO:0000256" key="7">
    <source>
        <dbReference type="ARBA" id="ARBA00023136"/>
    </source>
</evidence>
<feature type="domain" description="Major facilitator superfamily (MFS) profile" evidence="9">
    <location>
        <begin position="30"/>
        <end position="420"/>
    </location>
</feature>
<feature type="transmembrane region" description="Helical" evidence="8">
    <location>
        <begin position="365"/>
        <end position="386"/>
    </location>
</feature>
<organism evidence="10">
    <name type="scientific">Bacillus licheniformis</name>
    <dbReference type="NCBI Taxonomy" id="1402"/>
    <lineage>
        <taxon>Bacteria</taxon>
        <taxon>Bacillati</taxon>
        <taxon>Bacillota</taxon>
        <taxon>Bacilli</taxon>
        <taxon>Bacillales</taxon>
        <taxon>Bacillaceae</taxon>
        <taxon>Bacillus</taxon>
    </lineage>
</organism>
<dbReference type="NCBIfam" id="TIGR00882">
    <property type="entry name" value="2A0105"/>
    <property type="match status" value="1"/>
</dbReference>
<dbReference type="InterPro" id="IPR036259">
    <property type="entry name" value="MFS_trans_sf"/>
</dbReference>
<gene>
    <name evidence="10" type="primary">bli7</name>
</gene>
<dbReference type="PANTHER" id="PTHR23522:SF10">
    <property type="entry name" value="3-PHENYLPROPIONIC ACID TRANSPORTER-RELATED"/>
    <property type="match status" value="1"/>
</dbReference>
<accession>X2C0M1</accession>
<evidence type="ECO:0000256" key="4">
    <source>
        <dbReference type="ARBA" id="ARBA00022519"/>
    </source>
</evidence>
<feature type="transmembrane region" description="Helical" evidence="8">
    <location>
        <begin position="123"/>
        <end position="147"/>
    </location>
</feature>
<feature type="transmembrane region" description="Helical" evidence="8">
    <location>
        <begin position="68"/>
        <end position="86"/>
    </location>
</feature>
<dbReference type="GO" id="GO:0030395">
    <property type="term" value="F:lactose binding"/>
    <property type="evidence" value="ECO:0007669"/>
    <property type="project" value="TreeGrafter"/>
</dbReference>
<feature type="transmembrane region" description="Helical" evidence="8">
    <location>
        <begin position="98"/>
        <end position="117"/>
    </location>
</feature>
<protein>
    <submittedName>
        <fullName evidence="10">Bli7</fullName>
    </submittedName>
</protein>
<evidence type="ECO:0000256" key="8">
    <source>
        <dbReference type="SAM" id="Phobius"/>
    </source>
</evidence>
<feature type="transmembrane region" description="Helical" evidence="8">
    <location>
        <begin position="275"/>
        <end position="299"/>
    </location>
</feature>
<keyword evidence="5 8" id="KW-0812">Transmembrane</keyword>
<evidence type="ECO:0000259" key="9">
    <source>
        <dbReference type="PROSITE" id="PS50850"/>
    </source>
</evidence>
<evidence type="ECO:0000256" key="6">
    <source>
        <dbReference type="ARBA" id="ARBA00022989"/>
    </source>
</evidence>
<proteinExistence type="predicted"/>
<feature type="transmembrane region" description="Helical" evidence="8">
    <location>
        <begin position="398"/>
        <end position="417"/>
    </location>
</feature>
<evidence type="ECO:0000256" key="2">
    <source>
        <dbReference type="ARBA" id="ARBA00022448"/>
    </source>
</evidence>
<evidence type="ECO:0000256" key="3">
    <source>
        <dbReference type="ARBA" id="ARBA00022475"/>
    </source>
</evidence>
<dbReference type="EMBL" id="JQ773458">
    <property type="protein sequence ID" value="AFX60975.1"/>
    <property type="molecule type" value="Genomic_DNA"/>
</dbReference>
<evidence type="ECO:0000256" key="5">
    <source>
        <dbReference type="ARBA" id="ARBA00022692"/>
    </source>
</evidence>
<dbReference type="InterPro" id="IPR020846">
    <property type="entry name" value="MFS_dom"/>
</dbReference>
<dbReference type="GO" id="GO:0005886">
    <property type="term" value="C:plasma membrane"/>
    <property type="evidence" value="ECO:0007669"/>
    <property type="project" value="UniProtKB-SubCell"/>
</dbReference>
<dbReference type="NCBIfam" id="NF007077">
    <property type="entry name" value="PRK09528.1"/>
    <property type="match status" value="1"/>
</dbReference>
<evidence type="ECO:0000313" key="10">
    <source>
        <dbReference type="EMBL" id="AFX60975.1"/>
    </source>
</evidence>
<dbReference type="PROSITE" id="PS50850">
    <property type="entry name" value="MFS"/>
    <property type="match status" value="1"/>
</dbReference>
<dbReference type="GO" id="GO:0015528">
    <property type="term" value="F:lactose:proton symporter activity"/>
    <property type="evidence" value="ECO:0007669"/>
    <property type="project" value="TreeGrafter"/>
</dbReference>
<feature type="transmembrane region" description="Helical" evidence="8">
    <location>
        <begin position="232"/>
        <end position="255"/>
    </location>
</feature>
<feature type="transmembrane region" description="Helical" evidence="8">
    <location>
        <begin position="308"/>
        <end position="330"/>
    </location>
</feature>
<sequence>MASAVQGQASNRYIQIGLKEQMKMKSSNSLYWKLSAYFFFFFFTWSSSYSLFAIWLGQEINLNGSATGIIFSVNAIFTLCMQPLYGFISDKLGLKKNILFMISLLLVFTGPFYIFVYGPLLQYNVFLGAIVGGIYLGTAFLAGIGAIETFIEKVSRKYHFEYGRTRMWGSLGWAAATFFAGQLFNIDPNINFWVASVSAVILVAIIVSVKIEMTDDEKERADSVGLKDVGGLFLLKDFWFLMLYVIGVTCVYGVYDQQFPLYYASLFPTPALGNQIFGYLNSFQVFIEAGMMFLAPFIVNKLGPKKSLILAGLLMAFRIIGSGLVSGPVGISSMKLIHALELPIMLIAVFKYLATNFDNRLSSVLYLVGFQFASQVGTSIFSPLAGGLYDSIGFRHTYLIMGAMVLCFTIISIFTLLDSKKDVEFAQSLQRKHI</sequence>
<dbReference type="Gene3D" id="1.20.1250.20">
    <property type="entry name" value="MFS general substrate transporter like domains"/>
    <property type="match status" value="2"/>
</dbReference>
<keyword evidence="4" id="KW-0997">Cell inner membrane</keyword>
<feature type="transmembrane region" description="Helical" evidence="8">
    <location>
        <begin position="167"/>
        <end position="184"/>
    </location>
</feature>
<feature type="transmembrane region" description="Helical" evidence="8">
    <location>
        <begin position="30"/>
        <end position="56"/>
    </location>
</feature>
<comment type="subcellular location">
    <subcellularLocation>
        <location evidence="1">Cell inner membrane</location>
        <topology evidence="1">Multi-pass membrane protein</topology>
    </subcellularLocation>
</comment>
<keyword evidence="3" id="KW-1003">Cell membrane</keyword>
<feature type="transmembrane region" description="Helical" evidence="8">
    <location>
        <begin position="336"/>
        <end position="353"/>
    </location>
</feature>
<name>X2C0M1_BACLI</name>
<dbReference type="SUPFAM" id="SSF103473">
    <property type="entry name" value="MFS general substrate transporter"/>
    <property type="match status" value="1"/>
</dbReference>
<dbReference type="PRINTS" id="PR00174">
    <property type="entry name" value="LACYSMPORT"/>
</dbReference>
<keyword evidence="6 8" id="KW-1133">Transmembrane helix</keyword>
<dbReference type="PANTHER" id="PTHR23522">
    <property type="entry name" value="BLL5896 PROTEIN"/>
    <property type="match status" value="1"/>
</dbReference>
<keyword evidence="7 8" id="KW-0472">Membrane</keyword>
<feature type="transmembrane region" description="Helical" evidence="8">
    <location>
        <begin position="190"/>
        <end position="211"/>
    </location>
</feature>
<dbReference type="AlphaFoldDB" id="X2C0M1"/>
<evidence type="ECO:0000256" key="1">
    <source>
        <dbReference type="ARBA" id="ARBA00004429"/>
    </source>
</evidence>
<keyword evidence="2" id="KW-0813">Transport</keyword>
<dbReference type="Pfam" id="PF01306">
    <property type="entry name" value="LacY_symp"/>
    <property type="match status" value="1"/>
</dbReference>